<gene>
    <name evidence="6" type="primary">gb27171</name>
    <name evidence="6" type="ORF">PR202_gb27171</name>
</gene>
<proteinExistence type="inferred from homology"/>
<dbReference type="EMBL" id="BQKI01000095">
    <property type="protein sequence ID" value="GJN38155.1"/>
    <property type="molecule type" value="Genomic_DNA"/>
</dbReference>
<dbReference type="GO" id="GO:0016788">
    <property type="term" value="F:hydrolase activity, acting on ester bonds"/>
    <property type="evidence" value="ECO:0007669"/>
    <property type="project" value="InterPro"/>
</dbReference>
<dbReference type="InterPro" id="IPR001087">
    <property type="entry name" value="GDSL"/>
</dbReference>
<evidence type="ECO:0008006" key="8">
    <source>
        <dbReference type="Google" id="ProtNLM"/>
    </source>
</evidence>
<dbReference type="Pfam" id="PF00657">
    <property type="entry name" value="Lipase_GDSL"/>
    <property type="match status" value="1"/>
</dbReference>
<keyword evidence="3" id="KW-0378">Hydrolase</keyword>
<comment type="caution">
    <text evidence="6">The sequence shown here is derived from an EMBL/GenBank/DDBJ whole genome shotgun (WGS) entry which is preliminary data.</text>
</comment>
<evidence type="ECO:0000313" key="7">
    <source>
        <dbReference type="Proteomes" id="UP001054889"/>
    </source>
</evidence>
<comment type="similarity">
    <text evidence="1">Belongs to the 'GDSL' lipolytic enzyme family.</text>
</comment>
<keyword evidence="4" id="KW-0325">Glycoprotein</keyword>
<evidence type="ECO:0000256" key="2">
    <source>
        <dbReference type="ARBA" id="ARBA00022729"/>
    </source>
</evidence>
<evidence type="ECO:0000256" key="4">
    <source>
        <dbReference type="ARBA" id="ARBA00023180"/>
    </source>
</evidence>
<dbReference type="Proteomes" id="UP001054889">
    <property type="component" value="Unassembled WGS sequence"/>
</dbReference>
<evidence type="ECO:0000256" key="1">
    <source>
        <dbReference type="ARBA" id="ARBA00008668"/>
    </source>
</evidence>
<feature type="chain" id="PRO_5043966367" description="GDSL esterase/lipase" evidence="5">
    <location>
        <begin position="30"/>
        <end position="347"/>
    </location>
</feature>
<feature type="signal peptide" evidence="5">
    <location>
        <begin position="1"/>
        <end position="29"/>
    </location>
</feature>
<keyword evidence="2 5" id="KW-0732">Signal</keyword>
<sequence>MDNKLFLPCAAIVSLFLLLLLRWSEPVAGAASTSLRVRRPYDSIFSFGDSFTDTGNNPVVFDWYSIFDPVLRPPYGSTFFNRPTGRNCDGRLIIDFLAQSLGLPFVPPFLAHNGSFRRGANFAVGGATALDAGFFHDGELSEPTRCLSTQAYLILLVGGRSMPQVTSLVPDVIATISMATERLIEHGATSLVVPGVLPVGCAPPNLVMFEGIAEPAAYDPKTGCLIELNELSAYHNSLLRQALHDLQAKHPDVEIIYIDFFGPVMEMVESPAKFGFEGDVLTICCGGPGNKYHFSTEAWCGDPAATECKDPSARLFWDGVHMTEAANRYIAGEWLCSIDTPASVSSQ</sequence>
<dbReference type="Gene3D" id="3.40.50.1110">
    <property type="entry name" value="SGNH hydrolase"/>
    <property type="match status" value="1"/>
</dbReference>
<evidence type="ECO:0000313" key="6">
    <source>
        <dbReference type="EMBL" id="GJN38155.1"/>
    </source>
</evidence>
<dbReference type="InterPro" id="IPR036514">
    <property type="entry name" value="SGNH_hydro_sf"/>
</dbReference>
<evidence type="ECO:0000256" key="3">
    <source>
        <dbReference type="ARBA" id="ARBA00022801"/>
    </source>
</evidence>
<dbReference type="InterPro" id="IPR035669">
    <property type="entry name" value="SGNH_plant_lipase-like"/>
</dbReference>
<dbReference type="SUPFAM" id="SSF52266">
    <property type="entry name" value="SGNH hydrolase"/>
    <property type="match status" value="1"/>
</dbReference>
<dbReference type="PANTHER" id="PTHR22835:SF565">
    <property type="entry name" value="GDSL ESTERASE_LIPASE"/>
    <property type="match status" value="1"/>
</dbReference>
<dbReference type="PANTHER" id="PTHR22835">
    <property type="entry name" value="ZINC FINGER FYVE DOMAIN CONTAINING PROTEIN"/>
    <property type="match status" value="1"/>
</dbReference>
<reference evidence="6" key="2">
    <citation type="submission" date="2021-12" db="EMBL/GenBank/DDBJ databases">
        <title>Resequencing data analysis of finger millet.</title>
        <authorList>
            <person name="Hatakeyama M."/>
            <person name="Aluri S."/>
            <person name="Balachadran M.T."/>
            <person name="Sivarajan S.R."/>
            <person name="Poveda L."/>
            <person name="Shimizu-Inatsugi R."/>
            <person name="Schlapbach R."/>
            <person name="Sreeman S.M."/>
            <person name="Shimizu K.K."/>
        </authorList>
    </citation>
    <scope>NUCLEOTIDE SEQUENCE</scope>
</reference>
<keyword evidence="7" id="KW-1185">Reference proteome</keyword>
<name>A0AAV5FUM7_ELECO</name>
<dbReference type="AlphaFoldDB" id="A0AAV5FUM7"/>
<evidence type="ECO:0000256" key="5">
    <source>
        <dbReference type="SAM" id="SignalP"/>
    </source>
</evidence>
<organism evidence="6 7">
    <name type="scientific">Eleusine coracana subsp. coracana</name>
    <dbReference type="NCBI Taxonomy" id="191504"/>
    <lineage>
        <taxon>Eukaryota</taxon>
        <taxon>Viridiplantae</taxon>
        <taxon>Streptophyta</taxon>
        <taxon>Embryophyta</taxon>
        <taxon>Tracheophyta</taxon>
        <taxon>Spermatophyta</taxon>
        <taxon>Magnoliopsida</taxon>
        <taxon>Liliopsida</taxon>
        <taxon>Poales</taxon>
        <taxon>Poaceae</taxon>
        <taxon>PACMAD clade</taxon>
        <taxon>Chloridoideae</taxon>
        <taxon>Cynodonteae</taxon>
        <taxon>Eleusininae</taxon>
        <taxon>Eleusine</taxon>
    </lineage>
</organism>
<accession>A0AAV5FUM7</accession>
<protein>
    <recommendedName>
        <fullName evidence="8">GDSL esterase/lipase</fullName>
    </recommendedName>
</protein>
<dbReference type="CDD" id="cd01837">
    <property type="entry name" value="SGNH_plant_lipase_like"/>
    <property type="match status" value="1"/>
</dbReference>
<reference evidence="6" key="1">
    <citation type="journal article" date="2018" name="DNA Res.">
        <title>Multiple hybrid de novo genome assembly of finger millet, an orphan allotetraploid crop.</title>
        <authorList>
            <person name="Hatakeyama M."/>
            <person name="Aluri S."/>
            <person name="Balachadran M.T."/>
            <person name="Sivarajan S.R."/>
            <person name="Patrignani A."/>
            <person name="Gruter S."/>
            <person name="Poveda L."/>
            <person name="Shimizu-Inatsugi R."/>
            <person name="Baeten J."/>
            <person name="Francoijs K.J."/>
            <person name="Nataraja K.N."/>
            <person name="Reddy Y.A.N."/>
            <person name="Phadnis S."/>
            <person name="Ravikumar R.L."/>
            <person name="Schlapbach R."/>
            <person name="Sreeman S.M."/>
            <person name="Shimizu K.K."/>
        </authorList>
    </citation>
    <scope>NUCLEOTIDE SEQUENCE</scope>
</reference>